<accession>A0A8H6KAZ6</accession>
<keyword evidence="4" id="KW-1185">Reference proteome</keyword>
<comment type="caution">
    <text evidence="3">The sequence shown here is derived from an EMBL/GenBank/DDBJ whole genome shotgun (WGS) entry which is preliminary data.</text>
</comment>
<feature type="compositionally biased region" description="Acidic residues" evidence="1">
    <location>
        <begin position="61"/>
        <end position="76"/>
    </location>
</feature>
<evidence type="ECO:0000313" key="4">
    <source>
        <dbReference type="Proteomes" id="UP000654918"/>
    </source>
</evidence>
<evidence type="ECO:0000313" key="3">
    <source>
        <dbReference type="EMBL" id="KAF6828134.1"/>
    </source>
</evidence>
<dbReference type="EMBL" id="WIGO01000127">
    <property type="protein sequence ID" value="KAF6828134.1"/>
    <property type="molecule type" value="Genomic_DNA"/>
</dbReference>
<evidence type="ECO:0000256" key="1">
    <source>
        <dbReference type="SAM" id="MobiDB-lite"/>
    </source>
</evidence>
<keyword evidence="2" id="KW-0472">Membrane</keyword>
<dbReference type="AlphaFoldDB" id="A0A8H6KAZ6"/>
<protein>
    <submittedName>
        <fullName evidence="3">Uncharacterized protein</fullName>
    </submittedName>
</protein>
<evidence type="ECO:0000256" key="2">
    <source>
        <dbReference type="SAM" id="Phobius"/>
    </source>
</evidence>
<reference evidence="3" key="1">
    <citation type="journal article" date="2020" name="Phytopathology">
        <title>Genome Sequence Resources of Colletotrichum truncatum, C. plurivorum, C. musicola, and C. sojae: Four Species Pathogenic to Soybean (Glycine max).</title>
        <authorList>
            <person name="Rogerio F."/>
            <person name="Boufleur T.R."/>
            <person name="Ciampi-Guillardi M."/>
            <person name="Sukno S.A."/>
            <person name="Thon M.R."/>
            <person name="Massola Junior N.S."/>
            <person name="Baroncelli R."/>
        </authorList>
    </citation>
    <scope>NUCLEOTIDE SEQUENCE</scope>
    <source>
        <strain evidence="3">LFN00145</strain>
    </source>
</reference>
<name>A0A8H6KAZ6_9PEZI</name>
<proteinExistence type="predicted"/>
<organism evidence="3 4">
    <name type="scientific">Colletotrichum plurivorum</name>
    <dbReference type="NCBI Taxonomy" id="2175906"/>
    <lineage>
        <taxon>Eukaryota</taxon>
        <taxon>Fungi</taxon>
        <taxon>Dikarya</taxon>
        <taxon>Ascomycota</taxon>
        <taxon>Pezizomycotina</taxon>
        <taxon>Sordariomycetes</taxon>
        <taxon>Hypocreomycetidae</taxon>
        <taxon>Glomerellales</taxon>
        <taxon>Glomerellaceae</taxon>
        <taxon>Colletotrichum</taxon>
        <taxon>Colletotrichum orchidearum species complex</taxon>
    </lineage>
</organism>
<feature type="region of interest" description="Disordered" evidence="1">
    <location>
        <begin position="50"/>
        <end position="105"/>
    </location>
</feature>
<feature type="transmembrane region" description="Helical" evidence="2">
    <location>
        <begin position="144"/>
        <end position="163"/>
    </location>
</feature>
<sequence>MRGLPGARLSIERHAGVVWCVRHLPHGVTGLGGGPDLSIGLGLPFVRGNTNESGRAGGEPSSEDLEEEHEEEECEMGAETFQTPNPVRLHPSPGPLSPPPPPRNSRVVERTLTRAARKRLLGSVLAALSPLQPPQPPLSSVSTIMLKLIFPLLPFLLCLLLYLSSPCVRKPPGVGSVTVRFAFVSVGLTEYGIPET</sequence>
<keyword evidence="2" id="KW-1133">Transmembrane helix</keyword>
<dbReference type="Proteomes" id="UP000654918">
    <property type="component" value="Unassembled WGS sequence"/>
</dbReference>
<keyword evidence="2" id="KW-0812">Transmembrane</keyword>
<gene>
    <name evidence="3" type="ORF">CPLU01_08731</name>
</gene>
<feature type="compositionally biased region" description="Pro residues" evidence="1">
    <location>
        <begin position="92"/>
        <end position="103"/>
    </location>
</feature>